<proteinExistence type="predicted"/>
<keyword evidence="2" id="KW-1185">Reference proteome</keyword>
<dbReference type="PANTHER" id="PTHR39450">
    <property type="entry name" value="MOLYBDOPTERIN OXIDOREDUCTASE, 4FE-4S CLUSTER-BINDING SUBUNIT"/>
    <property type="match status" value="1"/>
</dbReference>
<comment type="caution">
    <text evidence="1">The sequence shown here is derived from an EMBL/GenBank/DDBJ whole genome shotgun (WGS) entry which is preliminary data.</text>
</comment>
<organism evidence="1 2">
    <name type="scientific">Fusibacter paucivorans</name>
    <dbReference type="NCBI Taxonomy" id="76009"/>
    <lineage>
        <taxon>Bacteria</taxon>
        <taxon>Bacillati</taxon>
        <taxon>Bacillota</taxon>
        <taxon>Clostridia</taxon>
        <taxon>Eubacteriales</taxon>
        <taxon>Eubacteriales Family XII. Incertae Sedis</taxon>
        <taxon>Fusibacter</taxon>
    </lineage>
</organism>
<accession>A0ABS5PJZ3</accession>
<name>A0ABS5PJZ3_9FIRM</name>
<dbReference type="InterPro" id="IPR036593">
    <property type="entry name" value="CPE0013-like_sf"/>
</dbReference>
<dbReference type="Pfam" id="PF07892">
    <property type="entry name" value="DUF1667"/>
    <property type="match status" value="1"/>
</dbReference>
<dbReference type="InterPro" id="IPR012460">
    <property type="entry name" value="DUF1667"/>
</dbReference>
<gene>
    <name evidence="1" type="ORF">KHM83_02120</name>
</gene>
<dbReference type="EMBL" id="JAHBCL010000002">
    <property type="protein sequence ID" value="MBS7525470.1"/>
    <property type="molecule type" value="Genomic_DNA"/>
</dbReference>
<reference evidence="1 2" key="1">
    <citation type="submission" date="2021-05" db="EMBL/GenBank/DDBJ databases">
        <title>Fusibacter ferrireducens sp. nov., an anaerobic, sulfur- and Fe-reducing bacterium isolated from the mangrove sediment.</title>
        <authorList>
            <person name="Qiu D."/>
        </authorList>
    </citation>
    <scope>NUCLEOTIDE SEQUENCE [LARGE SCALE GENOMIC DNA]</scope>
    <source>
        <strain evidence="1 2">DSM 12116</strain>
    </source>
</reference>
<dbReference type="Gene3D" id="3.10.530.10">
    <property type="entry name" value="CPE0013-like"/>
    <property type="match status" value="1"/>
</dbReference>
<evidence type="ECO:0000313" key="1">
    <source>
        <dbReference type="EMBL" id="MBS7525470.1"/>
    </source>
</evidence>
<sequence>MTKEMVCIVCPMGCRLTVTSADDTGTLNVIGNQCKRGEAYAIEEMTNPTRMLPTTMIIRGSLLKRLPVRTEKPIPKELIFEAMKKIDDVVVEAPIKRGDVVISNLLGTGVNVIASRSMKHI</sequence>
<dbReference type="RefSeq" id="WP_213235249.1">
    <property type="nucleotide sequence ID" value="NZ_JAHBCL010000002.1"/>
</dbReference>
<dbReference type="Proteomes" id="UP000746471">
    <property type="component" value="Unassembled WGS sequence"/>
</dbReference>
<dbReference type="PANTHER" id="PTHR39450:SF1">
    <property type="entry name" value="DUF1667 DOMAIN-CONTAINING PROTEIN"/>
    <property type="match status" value="1"/>
</dbReference>
<evidence type="ECO:0000313" key="2">
    <source>
        <dbReference type="Proteomes" id="UP000746471"/>
    </source>
</evidence>
<protein>
    <submittedName>
        <fullName evidence="1">DUF1667 domain-containing protein</fullName>
    </submittedName>
</protein>
<dbReference type="SUPFAM" id="SSF160148">
    <property type="entry name" value="CPE0013-like"/>
    <property type="match status" value="1"/>
</dbReference>